<reference evidence="15" key="2">
    <citation type="submission" date="2022-06" db="UniProtKB">
        <authorList>
            <consortium name="EnsemblMetazoa"/>
        </authorList>
    </citation>
    <scope>IDENTIFICATION</scope>
    <source>
        <strain evidence="15">PS312</strain>
    </source>
</reference>
<evidence type="ECO:0000256" key="4">
    <source>
        <dbReference type="ARBA" id="ARBA00008233"/>
    </source>
</evidence>
<sequence>MTQQIMRSSGWKFQSKGKSSMLINYTGGHNTDTLEPATIAKLTEQVRNLDTEDLTNFLKVIPNVWQLIKSIPYSVPLLEAVYEKCEQIKTGDFPTRSLHCDELFCRLIWWIAFSEQNPHSAPVAHKSPTTVRELPKLKDLHDSVQNIVRVFSRQCPELIERAHSDRRQLSVCLEFLGCHGLVNSSSGLIRLNDAVQLEVQRHSERVKGASVRVKDLFDKGNSTDPSNSSHQRQMNLRLSEIFERLKHNENIEGVLDDAITSHHLSSLLRIVRKRVASDRLLIGLFNAFGRASPEEFSFEQLDPVVAKLIVVFNNAYDKILGMCLPPESDSGCSADTTSDMGSATSPNGDFISNLHLSTLHDQRSRISKESPTRFKPILKHQNHHTSLSDLHSTSSSCSPSKSLGNIAKSCSEEMRRLGQKKDIEDDGSSRTNSSCSPSSSMGDNTLRLRLHINHLKSELANARRQIDFLMHNNRTGDNRLWPEPDYPDATSYYNCSTTDDVKSLISRFGGLYSRAHDSIVPTLNELVEFHGSQELQQKTILSVIVVFTFNCAIGGKGAQGALPERSQISPPSLPYQPTFCHETPLQGVIREGKGKKGEKVEEFEHFSIAVNVSIGSRECSTEAEEDLGGNEFTMSSELWKKEVIIEEGESRVDSEEGAMLDLALYRHIYRRAKNQHGMNNAKEVTSTIWKTLYDFPSLKTCTNFNRFVLECVDVSWDIVAGIDGRFPRLGLEWEGGQFDEMRHRRATTSSPTTNSISTFIWPALIDPSNNNPCEIFARRPSRTWYARVGDKVLSLPYLPLSCYSFLYLFGSRMFKCCCCPQCHPYPSQVFPSHPSLQISSSSCLLSSAAGGGKETPPTFLSSISPPLLDSAHIALLARTFHSASIETSEDPAASSPLPIRA</sequence>
<dbReference type="EnsemblMetazoa" id="PPA22037.1">
    <property type="protein sequence ID" value="PPA22037.1"/>
    <property type="gene ID" value="WBGene00111591"/>
</dbReference>
<dbReference type="InterPro" id="IPR031981">
    <property type="entry name" value="MIEAP_C"/>
</dbReference>
<evidence type="ECO:0000313" key="16">
    <source>
        <dbReference type="Proteomes" id="UP000005239"/>
    </source>
</evidence>
<keyword evidence="10" id="KW-0496">Mitochondrion</keyword>
<dbReference type="GO" id="GO:0035695">
    <property type="term" value="P:mitophagy by internal vacuole formation"/>
    <property type="evidence" value="ECO:0000318"/>
    <property type="project" value="GO_Central"/>
</dbReference>
<evidence type="ECO:0000256" key="10">
    <source>
        <dbReference type="ARBA" id="ARBA00023128"/>
    </source>
</evidence>
<reference evidence="16" key="1">
    <citation type="journal article" date="2008" name="Nat. Genet.">
        <title>The Pristionchus pacificus genome provides a unique perspective on nematode lifestyle and parasitism.</title>
        <authorList>
            <person name="Dieterich C."/>
            <person name="Clifton S.W."/>
            <person name="Schuster L.N."/>
            <person name="Chinwalla A."/>
            <person name="Delehaunty K."/>
            <person name="Dinkelacker I."/>
            <person name="Fulton L."/>
            <person name="Fulton R."/>
            <person name="Godfrey J."/>
            <person name="Minx P."/>
            <person name="Mitreva M."/>
            <person name="Roeseler W."/>
            <person name="Tian H."/>
            <person name="Witte H."/>
            <person name="Yang S.P."/>
            <person name="Wilson R.K."/>
            <person name="Sommer R.J."/>
        </authorList>
    </citation>
    <scope>NUCLEOTIDE SEQUENCE [LARGE SCALE GENOMIC DNA]</scope>
    <source>
        <strain evidence="16">PS312</strain>
    </source>
</reference>
<protein>
    <recommendedName>
        <fullName evidence="5">Mitochondria-eating protein</fullName>
    </recommendedName>
    <alternativeName>
        <fullName evidence="12">Spermatogenesis-associated protein 18</fullName>
    </alternativeName>
</protein>
<evidence type="ECO:0000256" key="11">
    <source>
        <dbReference type="ARBA" id="ARBA00023136"/>
    </source>
</evidence>
<accession>A0A8R1UE78</accession>
<keyword evidence="16" id="KW-1185">Reference proteome</keyword>
<feature type="compositionally biased region" description="Low complexity" evidence="13">
    <location>
        <begin position="429"/>
        <end position="440"/>
    </location>
</feature>
<dbReference type="Proteomes" id="UP000005239">
    <property type="component" value="Unassembled WGS sequence"/>
</dbReference>
<evidence type="ECO:0000313" key="15">
    <source>
        <dbReference type="EnsemblMetazoa" id="PPA22037.1"/>
    </source>
</evidence>
<organism evidence="15 16">
    <name type="scientific">Pristionchus pacificus</name>
    <name type="common">Parasitic nematode worm</name>
    <dbReference type="NCBI Taxonomy" id="54126"/>
    <lineage>
        <taxon>Eukaryota</taxon>
        <taxon>Metazoa</taxon>
        <taxon>Ecdysozoa</taxon>
        <taxon>Nematoda</taxon>
        <taxon>Chromadorea</taxon>
        <taxon>Rhabditida</taxon>
        <taxon>Rhabditina</taxon>
        <taxon>Diplogasteromorpha</taxon>
        <taxon>Diplogasteroidea</taxon>
        <taxon>Neodiplogasteridae</taxon>
        <taxon>Pristionchus</taxon>
    </lineage>
</organism>
<evidence type="ECO:0000256" key="6">
    <source>
        <dbReference type="ARBA" id="ARBA00022490"/>
    </source>
</evidence>
<evidence type="ECO:0000256" key="2">
    <source>
        <dbReference type="ARBA" id="ARBA00004305"/>
    </source>
</evidence>
<dbReference type="GO" id="GO:0008289">
    <property type="term" value="F:lipid binding"/>
    <property type="evidence" value="ECO:0007669"/>
    <property type="project" value="UniProtKB-KW"/>
</dbReference>
<name>A0A2A6BCC1_PRIPA</name>
<feature type="domain" description="Mitochondria-eating protein C-terminal" evidence="14">
    <location>
        <begin position="655"/>
        <end position="767"/>
    </location>
</feature>
<evidence type="ECO:0000256" key="7">
    <source>
        <dbReference type="ARBA" id="ARBA00022787"/>
    </source>
</evidence>
<evidence type="ECO:0000256" key="12">
    <source>
        <dbReference type="ARBA" id="ARBA00032687"/>
    </source>
</evidence>
<keyword evidence="8" id="KW-0175">Coiled coil</keyword>
<keyword evidence="7" id="KW-1000">Mitochondrion outer membrane</keyword>
<comment type="similarity">
    <text evidence="4">Belongs to the MIEAP family.</text>
</comment>
<evidence type="ECO:0000256" key="3">
    <source>
        <dbReference type="ARBA" id="ARBA00004496"/>
    </source>
</evidence>
<keyword evidence="11" id="KW-0472">Membrane</keyword>
<accession>A0A2A6BCC1</accession>
<dbReference type="InterPro" id="IPR026169">
    <property type="entry name" value="MIEAP"/>
</dbReference>
<proteinExistence type="inferred from homology"/>
<evidence type="ECO:0000256" key="8">
    <source>
        <dbReference type="ARBA" id="ARBA00023054"/>
    </source>
</evidence>
<feature type="region of interest" description="Disordered" evidence="13">
    <location>
        <begin position="382"/>
        <end position="442"/>
    </location>
</feature>
<gene>
    <name evidence="15" type="primary">WBGene00111591</name>
</gene>
<feature type="compositionally biased region" description="Basic and acidic residues" evidence="13">
    <location>
        <begin position="410"/>
        <end position="423"/>
    </location>
</feature>
<evidence type="ECO:0000256" key="9">
    <source>
        <dbReference type="ARBA" id="ARBA00023121"/>
    </source>
</evidence>
<dbReference type="GO" id="GO:0005741">
    <property type="term" value="C:mitochondrial outer membrane"/>
    <property type="evidence" value="ECO:0000318"/>
    <property type="project" value="GO_Central"/>
</dbReference>
<dbReference type="AlphaFoldDB" id="A0A2A6BCC1"/>
<evidence type="ECO:0000256" key="1">
    <source>
        <dbReference type="ARBA" id="ARBA00004294"/>
    </source>
</evidence>
<keyword evidence="9" id="KW-0446">Lipid-binding</keyword>
<dbReference type="GO" id="GO:0035694">
    <property type="term" value="P:mitochondrial protein catabolic process"/>
    <property type="evidence" value="ECO:0000318"/>
    <property type="project" value="GO_Central"/>
</dbReference>
<feature type="compositionally biased region" description="Low complexity" evidence="13">
    <location>
        <begin position="387"/>
        <end position="403"/>
    </location>
</feature>
<dbReference type="Pfam" id="PF16026">
    <property type="entry name" value="MIEAP"/>
    <property type="match status" value="1"/>
</dbReference>
<dbReference type="PANTHER" id="PTHR21771">
    <property type="entry name" value="MITOCHONDRIA-EATING PROTEIN-RELATED"/>
    <property type="match status" value="1"/>
</dbReference>
<dbReference type="GO" id="GO:0005759">
    <property type="term" value="C:mitochondrial matrix"/>
    <property type="evidence" value="ECO:0007669"/>
    <property type="project" value="UniProtKB-SubCell"/>
</dbReference>
<dbReference type="PANTHER" id="PTHR21771:SF1">
    <property type="entry name" value="MITOCHONDRIA-EATING PROTEIN"/>
    <property type="match status" value="1"/>
</dbReference>
<dbReference type="OrthoDB" id="6047381at2759"/>
<keyword evidence="6" id="KW-0963">Cytoplasm</keyword>
<evidence type="ECO:0000259" key="14">
    <source>
        <dbReference type="Pfam" id="PF16026"/>
    </source>
</evidence>
<evidence type="ECO:0000256" key="13">
    <source>
        <dbReference type="SAM" id="MobiDB-lite"/>
    </source>
</evidence>
<comment type="subcellular location">
    <subcellularLocation>
        <location evidence="3">Cytoplasm</location>
    </subcellularLocation>
    <subcellularLocation>
        <location evidence="2">Mitochondrion matrix</location>
    </subcellularLocation>
    <subcellularLocation>
        <location evidence="1">Mitochondrion outer membrane</location>
    </subcellularLocation>
</comment>
<evidence type="ECO:0000256" key="5">
    <source>
        <dbReference type="ARBA" id="ARBA00019863"/>
    </source>
</evidence>